<dbReference type="EMBL" id="JBANAX010000456">
    <property type="protein sequence ID" value="KAL1208170.1"/>
    <property type="molecule type" value="Genomic_DNA"/>
</dbReference>
<dbReference type="Pfam" id="PF04043">
    <property type="entry name" value="PMEI"/>
    <property type="match status" value="1"/>
</dbReference>
<feature type="domain" description="Pectinesterase inhibitor" evidence="4">
    <location>
        <begin position="32"/>
        <end position="190"/>
    </location>
</feature>
<evidence type="ECO:0000313" key="5">
    <source>
        <dbReference type="EMBL" id="KAL1208170.1"/>
    </source>
</evidence>
<name>A0ABD1B2G6_CARAN</name>
<dbReference type="InterPro" id="IPR035513">
    <property type="entry name" value="Invertase/methylesterase_inhib"/>
</dbReference>
<gene>
    <name evidence="5" type="ORF">V5N11_034889</name>
</gene>
<dbReference type="InterPro" id="IPR034086">
    <property type="entry name" value="PMEI_plant"/>
</dbReference>
<evidence type="ECO:0000256" key="1">
    <source>
        <dbReference type="ARBA" id="ARBA00022729"/>
    </source>
</evidence>
<dbReference type="SMART" id="SM00856">
    <property type="entry name" value="PMEI"/>
    <property type="match status" value="1"/>
</dbReference>
<protein>
    <submittedName>
        <fullName evidence="5">Pectinesterase inhibitor</fullName>
    </submittedName>
</protein>
<comment type="similarity">
    <text evidence="3">Belongs to the PMEI family.</text>
</comment>
<sequence length="199" mass="22019">MVAYISKNFSLGLIVILSLFVVSSYARLSMMVTKGEIDAICTKKGVNSTLCFEVLKPTPEISTLDISGLAKFVINYENQKVSDTQMHVTLFAVIFKSINASKELCSAYQKCAYLYKDVSNSLDSSLKALAAKDYIALNVGVGASITKTNTCGHYLSTTKQMIPKDNQSIAEDLLMENTVIKDLFDIILVTLKRLEKKKY</sequence>
<reference evidence="5 6" key="1">
    <citation type="submission" date="2024-04" db="EMBL/GenBank/DDBJ databases">
        <title>Genome assembly C_amara_ONT_v2.</title>
        <authorList>
            <person name="Yant L."/>
            <person name="Moore C."/>
            <person name="Slenker M."/>
        </authorList>
    </citation>
    <scope>NUCLEOTIDE SEQUENCE [LARGE SCALE GENOMIC DNA]</scope>
    <source>
        <tissue evidence="5">Leaf</tissue>
    </source>
</reference>
<evidence type="ECO:0000313" key="6">
    <source>
        <dbReference type="Proteomes" id="UP001558713"/>
    </source>
</evidence>
<dbReference type="CDD" id="cd15797">
    <property type="entry name" value="PMEI"/>
    <property type="match status" value="1"/>
</dbReference>
<dbReference type="AlphaFoldDB" id="A0ABD1B2G6"/>
<dbReference type="PANTHER" id="PTHR36710:SF17">
    <property type="entry name" value="PLANT INVERTASE_PECTIN METHYLESTERASE INHIBITOR SUPERFAMILY PROTEIN"/>
    <property type="match status" value="1"/>
</dbReference>
<dbReference type="PANTHER" id="PTHR36710">
    <property type="entry name" value="PECTINESTERASE INHIBITOR-LIKE"/>
    <property type="match status" value="1"/>
</dbReference>
<comment type="caution">
    <text evidence="5">The sequence shown here is derived from an EMBL/GenBank/DDBJ whole genome shotgun (WGS) entry which is preliminary data.</text>
</comment>
<keyword evidence="1" id="KW-0732">Signal</keyword>
<dbReference type="SUPFAM" id="SSF101148">
    <property type="entry name" value="Plant invertase/pectin methylesterase inhibitor"/>
    <property type="match status" value="1"/>
</dbReference>
<dbReference type="InterPro" id="IPR006501">
    <property type="entry name" value="Pectinesterase_inhib_dom"/>
</dbReference>
<evidence type="ECO:0000256" key="3">
    <source>
        <dbReference type="ARBA" id="ARBA00038471"/>
    </source>
</evidence>
<dbReference type="NCBIfam" id="TIGR01614">
    <property type="entry name" value="PME_inhib"/>
    <property type="match status" value="1"/>
</dbReference>
<dbReference type="InterPro" id="IPR052421">
    <property type="entry name" value="PCW_Enzyme_Inhibitor"/>
</dbReference>
<dbReference type="Gene3D" id="1.20.140.40">
    <property type="entry name" value="Invertase/pectin methylesterase inhibitor family protein"/>
    <property type="match status" value="1"/>
</dbReference>
<evidence type="ECO:0000259" key="4">
    <source>
        <dbReference type="SMART" id="SM00856"/>
    </source>
</evidence>
<keyword evidence="2" id="KW-1015">Disulfide bond</keyword>
<evidence type="ECO:0000256" key="2">
    <source>
        <dbReference type="ARBA" id="ARBA00023157"/>
    </source>
</evidence>
<organism evidence="5 6">
    <name type="scientific">Cardamine amara subsp. amara</name>
    <dbReference type="NCBI Taxonomy" id="228776"/>
    <lineage>
        <taxon>Eukaryota</taxon>
        <taxon>Viridiplantae</taxon>
        <taxon>Streptophyta</taxon>
        <taxon>Embryophyta</taxon>
        <taxon>Tracheophyta</taxon>
        <taxon>Spermatophyta</taxon>
        <taxon>Magnoliopsida</taxon>
        <taxon>eudicotyledons</taxon>
        <taxon>Gunneridae</taxon>
        <taxon>Pentapetalae</taxon>
        <taxon>rosids</taxon>
        <taxon>malvids</taxon>
        <taxon>Brassicales</taxon>
        <taxon>Brassicaceae</taxon>
        <taxon>Cardamineae</taxon>
        <taxon>Cardamine</taxon>
    </lineage>
</organism>
<proteinExistence type="inferred from homology"/>
<dbReference type="Proteomes" id="UP001558713">
    <property type="component" value="Unassembled WGS sequence"/>
</dbReference>
<keyword evidence="6" id="KW-1185">Reference proteome</keyword>
<accession>A0ABD1B2G6</accession>